<dbReference type="InterPro" id="IPR009061">
    <property type="entry name" value="DNA-bd_dom_put_sf"/>
</dbReference>
<dbReference type="SUPFAM" id="SSF46955">
    <property type="entry name" value="Putative DNA-binding domain"/>
    <property type="match status" value="1"/>
</dbReference>
<feature type="domain" description="HTH Mu-type" evidence="2">
    <location>
        <begin position="1"/>
        <end position="40"/>
    </location>
</feature>
<sequence length="40" mass="4540">METWLTTQELLGLTSLPSSDRGISKKSYTRKLGKNGKERE</sequence>
<gene>
    <name evidence="3" type="ORF">NCTC10926_02381</name>
</gene>
<dbReference type="InterPro" id="IPR036388">
    <property type="entry name" value="WH-like_DNA-bd_sf"/>
</dbReference>
<feature type="region of interest" description="Disordered" evidence="1">
    <location>
        <begin position="15"/>
        <end position="40"/>
    </location>
</feature>
<dbReference type="RefSeq" id="WP_258866935.1">
    <property type="nucleotide sequence ID" value="NZ_UFSW01000002.1"/>
</dbReference>
<proteinExistence type="predicted"/>
<dbReference type="AlphaFoldDB" id="A0A380Z037"/>
<evidence type="ECO:0000313" key="4">
    <source>
        <dbReference type="Proteomes" id="UP000254620"/>
    </source>
</evidence>
<dbReference type="GO" id="GO:0003677">
    <property type="term" value="F:DNA binding"/>
    <property type="evidence" value="ECO:0007669"/>
    <property type="project" value="InterPro"/>
</dbReference>
<dbReference type="PROSITE" id="PS51702">
    <property type="entry name" value="HTH_MU"/>
    <property type="match status" value="1"/>
</dbReference>
<evidence type="ECO:0000313" key="3">
    <source>
        <dbReference type="EMBL" id="SUV40343.1"/>
    </source>
</evidence>
<organism evidence="3 4">
    <name type="scientific">Avibacterium paragallinarum</name>
    <name type="common">Haemophilus gallinarum</name>
    <dbReference type="NCBI Taxonomy" id="728"/>
    <lineage>
        <taxon>Bacteria</taxon>
        <taxon>Pseudomonadati</taxon>
        <taxon>Pseudomonadota</taxon>
        <taxon>Gammaproteobacteria</taxon>
        <taxon>Pasteurellales</taxon>
        <taxon>Pasteurellaceae</taxon>
        <taxon>Avibacterium</taxon>
    </lineage>
</organism>
<reference evidence="3 4" key="1">
    <citation type="submission" date="2018-06" db="EMBL/GenBank/DDBJ databases">
        <authorList>
            <consortium name="Pathogen Informatics"/>
            <person name="Doyle S."/>
        </authorList>
    </citation>
    <scope>NUCLEOTIDE SEQUENCE [LARGE SCALE GENOMIC DNA]</scope>
    <source>
        <strain evidence="3 4">NCTC10926</strain>
    </source>
</reference>
<evidence type="ECO:0000256" key="1">
    <source>
        <dbReference type="SAM" id="MobiDB-lite"/>
    </source>
</evidence>
<dbReference type="Proteomes" id="UP000254620">
    <property type="component" value="Unassembled WGS sequence"/>
</dbReference>
<dbReference type="Gene3D" id="1.10.10.10">
    <property type="entry name" value="Winged helix-like DNA-binding domain superfamily/Winged helix DNA-binding domain"/>
    <property type="match status" value="1"/>
</dbReference>
<dbReference type="EMBL" id="UFSW01000002">
    <property type="protein sequence ID" value="SUV40343.1"/>
    <property type="molecule type" value="Genomic_DNA"/>
</dbReference>
<dbReference type="InterPro" id="IPR003314">
    <property type="entry name" value="Mu-type_HTH"/>
</dbReference>
<name>A0A380Z037_AVIPA</name>
<accession>A0A380Z037</accession>
<evidence type="ECO:0000259" key="2">
    <source>
        <dbReference type="PROSITE" id="PS51702"/>
    </source>
</evidence>
<protein>
    <recommendedName>
        <fullName evidence="2">HTH Mu-type domain-containing protein</fullName>
    </recommendedName>
</protein>